<proteinExistence type="predicted"/>
<dbReference type="OrthoDB" id="5209272at2759"/>
<evidence type="ECO:0000313" key="2">
    <source>
        <dbReference type="EMBL" id="KKY34993.1"/>
    </source>
</evidence>
<evidence type="ECO:0000256" key="1">
    <source>
        <dbReference type="SAM" id="MobiDB-lite"/>
    </source>
</evidence>
<dbReference type="CDD" id="cd00590">
    <property type="entry name" value="RRM_SF"/>
    <property type="match status" value="1"/>
</dbReference>
<feature type="compositionally biased region" description="Basic and acidic residues" evidence="1">
    <location>
        <begin position="128"/>
        <end position="142"/>
    </location>
</feature>
<feature type="region of interest" description="Disordered" evidence="1">
    <location>
        <begin position="104"/>
        <end position="142"/>
    </location>
</feature>
<dbReference type="InterPro" id="IPR012677">
    <property type="entry name" value="Nucleotide-bd_a/b_plait_sf"/>
</dbReference>
<accession>A0A0G2HIW2</accession>
<protein>
    <submittedName>
        <fullName evidence="2">Uncharacterized protein</fullName>
    </submittedName>
</protein>
<gene>
    <name evidence="2" type="ORF">UCDDA912_g05029</name>
</gene>
<dbReference type="Proteomes" id="UP000034680">
    <property type="component" value="Unassembled WGS sequence"/>
</dbReference>
<name>A0A0G2HIW2_9PEZI</name>
<dbReference type="Gene3D" id="3.30.70.330">
    <property type="match status" value="1"/>
</dbReference>
<keyword evidence="3" id="KW-1185">Reference proteome</keyword>
<reference evidence="2 3" key="2">
    <citation type="submission" date="2015-05" db="EMBL/GenBank/DDBJ databases">
        <authorList>
            <person name="Morales-Cruz A."/>
            <person name="Amrine K.C."/>
            <person name="Cantu D."/>
        </authorList>
    </citation>
    <scope>NUCLEOTIDE SEQUENCE [LARGE SCALE GENOMIC DNA]</scope>
    <source>
        <strain evidence="2">DA912</strain>
    </source>
</reference>
<comment type="caution">
    <text evidence="2">The sequence shown here is derived from an EMBL/GenBank/DDBJ whole genome shotgun (WGS) entry which is preliminary data.</text>
</comment>
<sequence length="342" mass="37955">MAGSRARRLRRQKRHQDDQAQKAQLEESTTYSELLATTIPANSKQSADKVSGILGIVHNVSYPPTSTARDVVLEKVDSDDDDELADQLKNTALYHAAIKPEPNQATAKMAAQSKEAEANNRGSQQTEVDVKMEESSNAEEKKPEIATIPASTNRNCAVTIWNIPDGTTEPMILEAIAEHKPIGKVYACDVYVIPGPNNIPPAMPVASVRFMRPESATRLVVVGNDPERGIFVKGKRAKITLAHRSQPAFLKEPASRVVFFRGPRSIVNPVALRKLWGFKEQTERLIIGKVEKGVCSIEWRFCSFAYNAEPAFCVFEDTYGKREDCSVRRNATVMHFTCDVNL</sequence>
<dbReference type="AlphaFoldDB" id="A0A0G2HIW2"/>
<organism evidence="2 3">
    <name type="scientific">Diaporthe ampelina</name>
    <dbReference type="NCBI Taxonomy" id="1214573"/>
    <lineage>
        <taxon>Eukaryota</taxon>
        <taxon>Fungi</taxon>
        <taxon>Dikarya</taxon>
        <taxon>Ascomycota</taxon>
        <taxon>Pezizomycotina</taxon>
        <taxon>Sordariomycetes</taxon>
        <taxon>Sordariomycetidae</taxon>
        <taxon>Diaporthales</taxon>
        <taxon>Diaporthaceae</taxon>
        <taxon>Diaporthe</taxon>
    </lineage>
</organism>
<evidence type="ECO:0000313" key="3">
    <source>
        <dbReference type="Proteomes" id="UP000034680"/>
    </source>
</evidence>
<feature type="region of interest" description="Disordered" evidence="1">
    <location>
        <begin position="1"/>
        <end position="29"/>
    </location>
</feature>
<dbReference type="EMBL" id="LCUC01000175">
    <property type="protein sequence ID" value="KKY34993.1"/>
    <property type="molecule type" value="Genomic_DNA"/>
</dbReference>
<reference evidence="2 3" key="1">
    <citation type="submission" date="2015-05" db="EMBL/GenBank/DDBJ databases">
        <title>Distinctive expansion of gene families associated with plant cell wall degradation and secondary metabolism in the genomes of grapevine trunk pathogens.</title>
        <authorList>
            <person name="Lawrence D.P."/>
            <person name="Travadon R."/>
            <person name="Rolshausen P.E."/>
            <person name="Baumgartner K."/>
        </authorList>
    </citation>
    <scope>NUCLEOTIDE SEQUENCE [LARGE SCALE GENOMIC DNA]</scope>
    <source>
        <strain evidence="2">DA912</strain>
    </source>
</reference>
<feature type="compositionally biased region" description="Basic residues" evidence="1">
    <location>
        <begin position="1"/>
        <end position="14"/>
    </location>
</feature>